<evidence type="ECO:0000313" key="2">
    <source>
        <dbReference type="EMBL" id="CCE33155.1"/>
    </source>
</evidence>
<dbReference type="SUPFAM" id="SSF48452">
    <property type="entry name" value="TPR-like"/>
    <property type="match status" value="1"/>
</dbReference>
<dbReference type="SUPFAM" id="SSF81383">
    <property type="entry name" value="F-box domain"/>
    <property type="match status" value="1"/>
</dbReference>
<comment type="caution">
    <text evidence="2">The sequence shown here is derived from an EMBL/GenBank/DDBJ whole genome shotgun (WGS) entry which is preliminary data.</text>
</comment>
<gene>
    <name evidence="2" type="ORF">CPUR_07079</name>
</gene>
<dbReference type="VEuPathDB" id="FungiDB:CPUR_07079"/>
<dbReference type="Gene3D" id="3.80.10.10">
    <property type="entry name" value="Ribonuclease Inhibitor"/>
    <property type="match status" value="1"/>
</dbReference>
<feature type="domain" description="F-box" evidence="1">
    <location>
        <begin position="188"/>
        <end position="237"/>
    </location>
</feature>
<dbReference type="InterPro" id="IPR032675">
    <property type="entry name" value="LRR_dom_sf"/>
</dbReference>
<protein>
    <recommendedName>
        <fullName evidence="1">F-box domain-containing protein</fullName>
    </recommendedName>
</protein>
<dbReference type="SMART" id="SM00256">
    <property type="entry name" value="FBOX"/>
    <property type="match status" value="1"/>
</dbReference>
<dbReference type="InterPro" id="IPR011990">
    <property type="entry name" value="TPR-like_helical_dom_sf"/>
</dbReference>
<dbReference type="Gene3D" id="1.25.40.10">
    <property type="entry name" value="Tetratricopeptide repeat domain"/>
    <property type="match status" value="1"/>
</dbReference>
<dbReference type="Gene3D" id="1.20.1280.50">
    <property type="match status" value="1"/>
</dbReference>
<keyword evidence="3" id="KW-1185">Reference proteome</keyword>
<dbReference type="OrthoDB" id="2254954at2759"/>
<sequence>MPPSRALKKPEPTMADLIESGRHSFEAKRYKQASRFFSRAMKICPCARGVKSGRPKCKCKRYERVAAREGSIYREARDHCRCVAGKKYSECDNFHHFQALDFQSTTFEAMGRFYQAMVYAEWMLELAPQLPDGYLRMGRIARLLCKYEYAWKIYTAGIEANKETAAGSSAKLQKLYDGQKLFNRFSFKRDPFCLPAELVAHVFSYLSYQEIIVCFRVCKPWQRALTSPLHGQLWRNMIFKESMYSFGKSIMMPRLDLLRKMLLWAGDGGARKIVIPRYYKITQPALTLLLKASPRLEHLDIHMPQRELTLPSNEKMWDRLRSVSIEGRFEQTPVDVPGGFPQMFLQNAASTLEHLTLLSIPEEWYNSVPSIPLLPKLKSLRMRGWDYKTTPFPIYPLSVAFPRLEQLSLASLSNLSLEPVTIWRKEWENIWPHLKVLMFQSSITRVEDPRTYSTLRYLASLNSLQYIHFKFGFRFAQDTEQYPNIFGGNHDPLTDSGIFPQLHLQNLRCLRSERLWISPDRARTLLSNAIKNKRLTSFDIVFPKDINGRVTADDSVRHLKGYDWLRGNPTIHTLGCEDFSFSFDLEGEEGRLLPQFLATFPNLRRLTITSRYYGCTQITQLIIEILKVTHLETIKTEYIGNDDFLRMKEAARSKGTKIYWRSGQDPPIWPIRLE</sequence>
<dbReference type="eggNOG" id="ENOG502S69X">
    <property type="taxonomic scope" value="Eukaryota"/>
</dbReference>
<evidence type="ECO:0000313" key="3">
    <source>
        <dbReference type="Proteomes" id="UP000016801"/>
    </source>
</evidence>
<evidence type="ECO:0000259" key="1">
    <source>
        <dbReference type="PROSITE" id="PS50181"/>
    </source>
</evidence>
<dbReference type="HOGENOM" id="CLU_010622_0_0_1"/>
<reference evidence="2 3" key="1">
    <citation type="journal article" date="2013" name="PLoS Genet.">
        <title>Plant-symbiotic fungi as chemical engineers: Multi-genome analysis of the Clavicipitaceae reveals dynamics of alkaloid loci.</title>
        <authorList>
            <person name="Schardl C.L."/>
            <person name="Young C.A."/>
            <person name="Hesse U."/>
            <person name="Amyotte S.G."/>
            <person name="Andreeva K."/>
            <person name="Calie P.J."/>
            <person name="Fleetwood D.J."/>
            <person name="Haws D.C."/>
            <person name="Moore N."/>
            <person name="Oeser B."/>
            <person name="Panaccione D.G."/>
            <person name="Schweri K.K."/>
            <person name="Voisey C.R."/>
            <person name="Farman M.L."/>
            <person name="Jaromczyk J.W."/>
            <person name="Roe B.A."/>
            <person name="O'Sullivan D.M."/>
            <person name="Scott B."/>
            <person name="Tudzynski P."/>
            <person name="An Z."/>
            <person name="Arnaoudova E.G."/>
            <person name="Bullock C.T."/>
            <person name="Charlton N.D."/>
            <person name="Chen L."/>
            <person name="Cox M."/>
            <person name="Dinkins R.D."/>
            <person name="Florea S."/>
            <person name="Glenn A.E."/>
            <person name="Gordon A."/>
            <person name="Gueldener U."/>
            <person name="Harris D.R."/>
            <person name="Hollin W."/>
            <person name="Jaromczyk J."/>
            <person name="Johnson R.D."/>
            <person name="Khan A.K."/>
            <person name="Leistner E."/>
            <person name="Leuchtmann A."/>
            <person name="Li C."/>
            <person name="Liu J."/>
            <person name="Liu J."/>
            <person name="Liu M."/>
            <person name="Mace W."/>
            <person name="Machado C."/>
            <person name="Nagabhyru P."/>
            <person name="Pan J."/>
            <person name="Schmid J."/>
            <person name="Sugawara K."/>
            <person name="Steiner U."/>
            <person name="Takach J.E."/>
            <person name="Tanaka E."/>
            <person name="Webb J.S."/>
            <person name="Wilson E.V."/>
            <person name="Wiseman J.L."/>
            <person name="Yoshida R."/>
            <person name="Zeng Z."/>
        </authorList>
    </citation>
    <scope>NUCLEOTIDE SEQUENCE [LARGE SCALE GENOMIC DNA]</scope>
    <source>
        <strain evidence="2 3">20.1</strain>
    </source>
</reference>
<dbReference type="SUPFAM" id="SSF52047">
    <property type="entry name" value="RNI-like"/>
    <property type="match status" value="1"/>
</dbReference>
<dbReference type="InterPro" id="IPR001810">
    <property type="entry name" value="F-box_dom"/>
</dbReference>
<name>M1WAP9_CLAP2</name>
<proteinExistence type="predicted"/>
<dbReference type="InterPro" id="IPR036047">
    <property type="entry name" value="F-box-like_dom_sf"/>
</dbReference>
<dbReference type="EMBL" id="CAGA01000052">
    <property type="protein sequence ID" value="CCE33155.1"/>
    <property type="molecule type" value="Genomic_DNA"/>
</dbReference>
<organism evidence="2 3">
    <name type="scientific">Claviceps purpurea (strain 20.1)</name>
    <name type="common">Ergot fungus</name>
    <name type="synonym">Sphacelia segetum</name>
    <dbReference type="NCBI Taxonomy" id="1111077"/>
    <lineage>
        <taxon>Eukaryota</taxon>
        <taxon>Fungi</taxon>
        <taxon>Dikarya</taxon>
        <taxon>Ascomycota</taxon>
        <taxon>Pezizomycotina</taxon>
        <taxon>Sordariomycetes</taxon>
        <taxon>Hypocreomycetidae</taxon>
        <taxon>Hypocreales</taxon>
        <taxon>Clavicipitaceae</taxon>
        <taxon>Claviceps</taxon>
    </lineage>
</organism>
<dbReference type="Pfam" id="PF12937">
    <property type="entry name" value="F-box-like"/>
    <property type="match status" value="1"/>
</dbReference>
<accession>M1WAP9</accession>
<dbReference type="STRING" id="1111077.M1WAP9"/>
<dbReference type="PROSITE" id="PS50181">
    <property type="entry name" value="FBOX"/>
    <property type="match status" value="1"/>
</dbReference>
<dbReference type="Proteomes" id="UP000016801">
    <property type="component" value="Unassembled WGS sequence"/>
</dbReference>
<dbReference type="AlphaFoldDB" id="M1WAP9"/>